<dbReference type="InterPro" id="IPR023753">
    <property type="entry name" value="FAD/NAD-binding_dom"/>
</dbReference>
<dbReference type="InterPro" id="IPR016156">
    <property type="entry name" value="FAD/NAD-linked_Rdtase_dimer_sf"/>
</dbReference>
<evidence type="ECO:0000313" key="7">
    <source>
        <dbReference type="EMBL" id="MET3588489.1"/>
    </source>
</evidence>
<feature type="domain" description="FAD/NAD(P)-binding" evidence="5">
    <location>
        <begin position="4"/>
        <end position="285"/>
    </location>
</feature>
<comment type="caution">
    <text evidence="7">The sequence shown here is derived from an EMBL/GenBank/DDBJ whole genome shotgun (WGS) entry which is preliminary data.</text>
</comment>
<dbReference type="GO" id="GO:0051213">
    <property type="term" value="F:dioxygenase activity"/>
    <property type="evidence" value="ECO:0007669"/>
    <property type="project" value="UniProtKB-KW"/>
</dbReference>
<keyword evidence="7" id="KW-0223">Dioxygenase</keyword>
<gene>
    <name evidence="7" type="ORF">ABID21_004625</name>
</gene>
<dbReference type="SUPFAM" id="SSF55424">
    <property type="entry name" value="FAD/NAD-linked reductases, dimerisation (C-terminal) domain"/>
    <property type="match status" value="1"/>
</dbReference>
<dbReference type="EMBL" id="JBEPLJ010000026">
    <property type="protein sequence ID" value="MET3588489.1"/>
    <property type="molecule type" value="Genomic_DNA"/>
</dbReference>
<dbReference type="PRINTS" id="PR00469">
    <property type="entry name" value="PNDRDTASEII"/>
</dbReference>
<evidence type="ECO:0000256" key="1">
    <source>
        <dbReference type="ARBA" id="ARBA00001974"/>
    </source>
</evidence>
<dbReference type="SUPFAM" id="SSF51905">
    <property type="entry name" value="FAD/NAD(P)-binding domain"/>
    <property type="match status" value="1"/>
</dbReference>
<dbReference type="Pfam" id="PF14759">
    <property type="entry name" value="Reductase_C"/>
    <property type="match status" value="1"/>
</dbReference>
<keyword evidence="4 7" id="KW-0560">Oxidoreductase</keyword>
<organism evidence="7 8">
    <name type="scientific">Pseudorhizobium tarimense</name>
    <dbReference type="NCBI Taxonomy" id="1079109"/>
    <lineage>
        <taxon>Bacteria</taxon>
        <taxon>Pseudomonadati</taxon>
        <taxon>Pseudomonadota</taxon>
        <taxon>Alphaproteobacteria</taxon>
        <taxon>Hyphomicrobiales</taxon>
        <taxon>Rhizobiaceae</taxon>
        <taxon>Rhizobium/Agrobacterium group</taxon>
        <taxon>Pseudorhizobium</taxon>
    </lineage>
</organism>
<dbReference type="EC" id="1.18.1.3" evidence="7"/>
<dbReference type="Proteomes" id="UP001549031">
    <property type="component" value="Unassembled WGS sequence"/>
</dbReference>
<name>A0ABV2HDG4_9HYPH</name>
<dbReference type="RefSeq" id="WP_247246201.1">
    <property type="nucleotide sequence ID" value="NZ_JALJRA010000027.1"/>
</dbReference>
<protein>
    <submittedName>
        <fullName evidence="7">3-phenylpropionate/trans-cinnamate dioxygenase ferredoxin reductase subunit</fullName>
        <ecNumber evidence="7">1.18.1.3</ecNumber>
    </submittedName>
</protein>
<evidence type="ECO:0000313" key="8">
    <source>
        <dbReference type="Proteomes" id="UP001549031"/>
    </source>
</evidence>
<evidence type="ECO:0000259" key="5">
    <source>
        <dbReference type="Pfam" id="PF07992"/>
    </source>
</evidence>
<dbReference type="Pfam" id="PF07992">
    <property type="entry name" value="Pyr_redox_2"/>
    <property type="match status" value="1"/>
</dbReference>
<feature type="domain" description="Reductase C-terminal" evidence="6">
    <location>
        <begin position="304"/>
        <end position="392"/>
    </location>
</feature>
<dbReference type="InterPro" id="IPR036188">
    <property type="entry name" value="FAD/NAD-bd_sf"/>
</dbReference>
<accession>A0ABV2HDG4</accession>
<evidence type="ECO:0000259" key="6">
    <source>
        <dbReference type="Pfam" id="PF14759"/>
    </source>
</evidence>
<dbReference type="PRINTS" id="PR00368">
    <property type="entry name" value="FADPNR"/>
</dbReference>
<dbReference type="Gene3D" id="3.30.390.30">
    <property type="match status" value="1"/>
</dbReference>
<comment type="cofactor">
    <cofactor evidence="1">
        <name>FAD</name>
        <dbReference type="ChEBI" id="CHEBI:57692"/>
    </cofactor>
</comment>
<evidence type="ECO:0000256" key="2">
    <source>
        <dbReference type="ARBA" id="ARBA00022630"/>
    </source>
</evidence>
<dbReference type="Gene3D" id="3.50.50.60">
    <property type="entry name" value="FAD/NAD(P)-binding domain"/>
    <property type="match status" value="2"/>
</dbReference>
<reference evidence="7 8" key="1">
    <citation type="submission" date="2024-06" db="EMBL/GenBank/DDBJ databases">
        <title>Genomic Encyclopedia of Type Strains, Phase IV (KMG-IV): sequencing the most valuable type-strain genomes for metagenomic binning, comparative biology and taxonomic classification.</title>
        <authorList>
            <person name="Goeker M."/>
        </authorList>
    </citation>
    <scope>NUCLEOTIDE SEQUENCE [LARGE SCALE GENOMIC DNA]</scope>
    <source>
        <strain evidence="7 8">DSM 105042</strain>
    </source>
</reference>
<dbReference type="PANTHER" id="PTHR43557:SF2">
    <property type="entry name" value="RIESKE DOMAIN-CONTAINING PROTEIN-RELATED"/>
    <property type="match status" value="1"/>
</dbReference>
<sequence>MAGVVIVGAGECGVSAAFALRERGYTGSVTLISEEPHLPYERPPLSKASKPTQKLIRSQVEYKRAAIELCLGVRIEALDLSRHILVACDGSSWTYERLLLATGARARLFPGTEGAATLRTFDDACCIFQRLYPGTKLVIIGGGFIGLELAAAARAMDVRVTVIEAAPRLMARAVPAEIAAVVEQRHRAGGVDLRLGTQVTSMMAGGVSTADGSTVQADIVVAGTGAAPNTDLAERAGLALDNGIRVDNRFRTSASDVFAAGDCCSIPHQGGRLRLESWRMAQEQGIHAAASMMGEVDDFSTVPWFWSDQYDLGLQVAGVVASHGITTMRRLSEDAILAFQRDVVGRLICAAGVGPGNRVAKDIRLAEMLIARGTHLSSDQLSDPEVNLKSLLKAA</sequence>
<keyword evidence="3" id="KW-0274">FAD</keyword>
<dbReference type="InterPro" id="IPR050446">
    <property type="entry name" value="FAD-oxidoreductase/Apoptosis"/>
</dbReference>
<proteinExistence type="predicted"/>
<evidence type="ECO:0000256" key="3">
    <source>
        <dbReference type="ARBA" id="ARBA00022827"/>
    </source>
</evidence>
<keyword evidence="8" id="KW-1185">Reference proteome</keyword>
<dbReference type="InterPro" id="IPR028202">
    <property type="entry name" value="Reductase_C"/>
</dbReference>
<evidence type="ECO:0000256" key="4">
    <source>
        <dbReference type="ARBA" id="ARBA00023002"/>
    </source>
</evidence>
<dbReference type="GO" id="GO:0008860">
    <property type="term" value="F:ferredoxin-NAD+ reductase activity"/>
    <property type="evidence" value="ECO:0007669"/>
    <property type="project" value="UniProtKB-EC"/>
</dbReference>
<keyword evidence="2" id="KW-0285">Flavoprotein</keyword>
<dbReference type="PANTHER" id="PTHR43557">
    <property type="entry name" value="APOPTOSIS-INDUCING FACTOR 1"/>
    <property type="match status" value="1"/>
</dbReference>